<keyword evidence="2" id="KW-1185">Reference proteome</keyword>
<evidence type="ECO:0000313" key="1">
    <source>
        <dbReference type="EMBL" id="GIX76829.1"/>
    </source>
</evidence>
<dbReference type="EMBL" id="BPLR01020284">
    <property type="protein sequence ID" value="GIX76829.1"/>
    <property type="molecule type" value="Genomic_DNA"/>
</dbReference>
<accession>A0AAV4N0N7</accession>
<sequence length="116" mass="13424">MWRWPTSMREPSRRQRLQSPFDIDLRLGCGENTLQGIIIFCIGLKSQFLLEGGGSPLVNKCLVETKRGRLMVHDRIARADSLTLKMCIRRRSRHNWLCIAHYEQFFAINGPIPGNK</sequence>
<comment type="caution">
    <text evidence="1">The sequence shown here is derived from an EMBL/GenBank/DDBJ whole genome shotgun (WGS) entry which is preliminary data.</text>
</comment>
<name>A0AAV4N0N7_CAEEX</name>
<protein>
    <submittedName>
        <fullName evidence="1">Uncharacterized protein</fullName>
    </submittedName>
</protein>
<dbReference type="Proteomes" id="UP001054945">
    <property type="component" value="Unassembled WGS sequence"/>
</dbReference>
<gene>
    <name evidence="1" type="ORF">CEXT_318291</name>
</gene>
<proteinExistence type="predicted"/>
<organism evidence="1 2">
    <name type="scientific">Caerostris extrusa</name>
    <name type="common">Bark spider</name>
    <name type="synonym">Caerostris bankana</name>
    <dbReference type="NCBI Taxonomy" id="172846"/>
    <lineage>
        <taxon>Eukaryota</taxon>
        <taxon>Metazoa</taxon>
        <taxon>Ecdysozoa</taxon>
        <taxon>Arthropoda</taxon>
        <taxon>Chelicerata</taxon>
        <taxon>Arachnida</taxon>
        <taxon>Araneae</taxon>
        <taxon>Araneomorphae</taxon>
        <taxon>Entelegynae</taxon>
        <taxon>Araneoidea</taxon>
        <taxon>Araneidae</taxon>
        <taxon>Caerostris</taxon>
    </lineage>
</organism>
<dbReference type="AlphaFoldDB" id="A0AAV4N0N7"/>
<reference evidence="1 2" key="1">
    <citation type="submission" date="2021-06" db="EMBL/GenBank/DDBJ databases">
        <title>Caerostris extrusa draft genome.</title>
        <authorList>
            <person name="Kono N."/>
            <person name="Arakawa K."/>
        </authorList>
    </citation>
    <scope>NUCLEOTIDE SEQUENCE [LARGE SCALE GENOMIC DNA]</scope>
</reference>
<evidence type="ECO:0000313" key="2">
    <source>
        <dbReference type="Proteomes" id="UP001054945"/>
    </source>
</evidence>